<dbReference type="STRING" id="7918.ENSLOCP00000021089"/>
<protein>
    <recommendedName>
        <fullName evidence="2">Reverse transcriptase domain-containing protein</fullName>
    </recommendedName>
</protein>
<dbReference type="PANTHER" id="PTHR19446">
    <property type="entry name" value="REVERSE TRANSCRIPTASES"/>
    <property type="match status" value="1"/>
</dbReference>
<feature type="compositionally biased region" description="Basic and acidic residues" evidence="1">
    <location>
        <begin position="115"/>
        <end position="128"/>
    </location>
</feature>
<accession>W5NKD0</accession>
<dbReference type="InterPro" id="IPR043502">
    <property type="entry name" value="DNA/RNA_pol_sf"/>
</dbReference>
<dbReference type="EMBL" id="AHAT01035183">
    <property type="status" value="NOT_ANNOTATED_CDS"/>
    <property type="molecule type" value="Genomic_DNA"/>
</dbReference>
<dbReference type="GeneTree" id="ENSGT00400000024060"/>
<feature type="region of interest" description="Disordered" evidence="1">
    <location>
        <begin position="256"/>
        <end position="275"/>
    </location>
</feature>
<reference evidence="4" key="1">
    <citation type="submission" date="2011-12" db="EMBL/GenBank/DDBJ databases">
        <title>The Draft Genome of Lepisosteus oculatus.</title>
        <authorList>
            <consortium name="The Broad Institute Genome Assembly &amp; Analysis Group"/>
            <consortium name="Computational R&amp;D Group"/>
            <consortium name="and Sequencing Platform"/>
            <person name="Di Palma F."/>
            <person name="Alfoldi J."/>
            <person name="Johnson J."/>
            <person name="Berlin A."/>
            <person name="Gnerre S."/>
            <person name="Jaffe D."/>
            <person name="MacCallum I."/>
            <person name="Young S."/>
            <person name="Walker B.J."/>
            <person name="Lander E.S."/>
            <person name="Lindblad-Toh K."/>
        </authorList>
    </citation>
    <scope>NUCLEOTIDE SEQUENCE [LARGE SCALE GENOMIC DNA]</scope>
</reference>
<keyword evidence="4" id="KW-1185">Reference proteome</keyword>
<dbReference type="HOGENOM" id="CLU_011845_0_0_1"/>
<feature type="region of interest" description="Disordered" evidence="1">
    <location>
        <begin position="92"/>
        <end position="128"/>
    </location>
</feature>
<dbReference type="InParanoid" id="W5NKD0"/>
<reference evidence="3" key="2">
    <citation type="submission" date="2025-08" db="UniProtKB">
        <authorList>
            <consortium name="Ensembl"/>
        </authorList>
    </citation>
    <scope>IDENTIFICATION</scope>
</reference>
<dbReference type="Bgee" id="ENSLOCG00000017064">
    <property type="expression patterns" value="Expressed in muscle tissue and 11 other cell types or tissues"/>
</dbReference>
<feature type="compositionally biased region" description="Basic and acidic residues" evidence="1">
    <location>
        <begin position="264"/>
        <end position="275"/>
    </location>
</feature>
<feature type="region of interest" description="Disordered" evidence="1">
    <location>
        <begin position="152"/>
        <end position="191"/>
    </location>
</feature>
<dbReference type="Pfam" id="PF00078">
    <property type="entry name" value="RVT_1"/>
    <property type="match status" value="1"/>
</dbReference>
<evidence type="ECO:0000259" key="2">
    <source>
        <dbReference type="PROSITE" id="PS50878"/>
    </source>
</evidence>
<dbReference type="SUPFAM" id="SSF56672">
    <property type="entry name" value="DNA/RNA polymerases"/>
    <property type="match status" value="1"/>
</dbReference>
<evidence type="ECO:0000256" key="1">
    <source>
        <dbReference type="SAM" id="MobiDB-lite"/>
    </source>
</evidence>
<dbReference type="AlphaFoldDB" id="W5NKD0"/>
<feature type="domain" description="Reverse transcriptase" evidence="2">
    <location>
        <begin position="400"/>
        <end position="677"/>
    </location>
</feature>
<dbReference type="PROSITE" id="PS50878">
    <property type="entry name" value="RT_POL"/>
    <property type="match status" value="1"/>
</dbReference>
<dbReference type="eggNOG" id="KOG1075">
    <property type="taxonomic scope" value="Eukaryota"/>
</dbReference>
<name>W5NKD0_LEPOC</name>
<reference evidence="3" key="3">
    <citation type="submission" date="2025-09" db="UniProtKB">
        <authorList>
            <consortium name="Ensembl"/>
        </authorList>
    </citation>
    <scope>IDENTIFICATION</scope>
</reference>
<sequence length="1102" mass="125867">PDSDESLDEPAFLNGSNDLPIMILLPNDDQTCAICKEKIGRPRLAQQHYINKHHEVSLEYQCSKCNTTNKNLHSIQCHLPKCKGETDKATKENEGKWNSNFQTKSGLSQHKRHAHPDTRNNERITELNTTKNKETKYKGAKNINQLIAQELGTQNNKQVGEKRPARNRKPLENLTASNKPNPPAARQMTAKPPTYAKRTGIRSKLKRLSKDLINREETEPAIKEAIYTDSKDPITIKQLIEIASDKLLQTLKPKKSAINKKNKKPSEHQKGKEWSWTRKRANKRRIYKYHQSLYNKNKSKLASLILDGSENASCKINIEEIYSSYKKKWEERTAFPGLNGFTSKGRADNEVFESLISEEEIQENIKAIKRTSALGPDNIDWHAIQELESDGVTLVQLFNLWLIKGHIPNKLKQCKTILIPKISDEKSLEDIGNWRPITIGSMLLRLFSRIITKRLEKACPINQRQRGFRASGCSENLATLQYLLENAKKSHKQIAVVFIDIAKAFDSVSHDHIFQVLRQKELDNHIINLIEDSYQDCRTIIKTENQSSNEIFIKVGVKQGDPLSPILFNLAMDPLINALEELGCGFKTAAGNISTLAFADDLVLLSDNWEGMKNINILEDFCAQTGLMVQAKKCHRFLISPTKDSYDVNNCEDWSINGNKLHMITPTESEKYLELKISPWSTAKQPEAANLIQNWIQKIDKVPLKPSQKVNILNIHAITRLIYQLDHTDAKQSALMALDGTIRKAVKAWLRLPESTCNGLIYSSTRDGGLGIIKLASLIPSIQIRLQRMAMSSDATISSLMQTNEIQEKFQKLWTQAGGDLNQTPQLSNPASLITRTEEITLPDNWDPNHKQKPKYKTPRNWRKDEYENWTKLPVQGTGISNFQDDPDSNSWLSHQTGFKERHFIAALQLRANVYPTRECLNRGQRGLPTLCHNKVTETCSRILGQCPSVQNARIKRHNKICDILADEAKKNNWEIRKEPHFRLTNKLRKPDLIFSKDKEAIVIDVTIRFEHNELTLEKAAREKEKYYHSLKDQVKDLTGAENVTIFGFPIGARGKWFARNYNILHRLEIGEKRQKQLAKLFSRRALLYSLDMLSMFGGKSA</sequence>
<dbReference type="CDD" id="cd01650">
    <property type="entry name" value="RT_nLTR_like"/>
    <property type="match status" value="1"/>
</dbReference>
<feature type="compositionally biased region" description="Polar residues" evidence="1">
    <location>
        <begin position="96"/>
        <end position="108"/>
    </location>
</feature>
<evidence type="ECO:0000313" key="3">
    <source>
        <dbReference type="Ensembl" id="ENSLOCP00000021089.1"/>
    </source>
</evidence>
<organism evidence="3 4">
    <name type="scientific">Lepisosteus oculatus</name>
    <name type="common">Spotted gar</name>
    <dbReference type="NCBI Taxonomy" id="7918"/>
    <lineage>
        <taxon>Eukaryota</taxon>
        <taxon>Metazoa</taxon>
        <taxon>Chordata</taxon>
        <taxon>Craniata</taxon>
        <taxon>Vertebrata</taxon>
        <taxon>Euteleostomi</taxon>
        <taxon>Actinopterygii</taxon>
        <taxon>Neopterygii</taxon>
        <taxon>Holostei</taxon>
        <taxon>Semionotiformes</taxon>
        <taxon>Lepisosteidae</taxon>
        <taxon>Lepisosteus</taxon>
    </lineage>
</organism>
<dbReference type="Ensembl" id="ENSLOCT00000021125.1">
    <property type="protein sequence ID" value="ENSLOCP00000021089.1"/>
    <property type="gene ID" value="ENSLOCG00000017064.1"/>
</dbReference>
<proteinExistence type="predicted"/>
<dbReference type="OMA" id="INECADW"/>
<evidence type="ECO:0000313" key="4">
    <source>
        <dbReference type="Proteomes" id="UP000018468"/>
    </source>
</evidence>
<dbReference type="InterPro" id="IPR000477">
    <property type="entry name" value="RT_dom"/>
</dbReference>
<dbReference type="Proteomes" id="UP000018468">
    <property type="component" value="Linkage group LG8"/>
</dbReference>